<keyword evidence="4" id="KW-0175">Coiled coil</keyword>
<dbReference type="Gene3D" id="1.10.287.1490">
    <property type="match status" value="1"/>
</dbReference>
<reference evidence="6" key="1">
    <citation type="submission" date="2020-10" db="EMBL/GenBank/DDBJ databases">
        <authorList>
            <person name="Gilroy R."/>
        </authorList>
    </citation>
    <scope>NUCLEOTIDE SEQUENCE</scope>
    <source>
        <strain evidence="6">11167</strain>
    </source>
</reference>
<dbReference type="InterPro" id="IPR027417">
    <property type="entry name" value="P-loop_NTPase"/>
</dbReference>
<accession>A0A9D9E975</accession>
<sequence length="547" mass="62265">MLYSTDIGGQAEGDQHSGMFLKSLDINGFKSFPDKTHIDFSDGITSLLGPNGCGKSNIVDSIKWVLGEQSTKTLRAGKMEDVIFNGTDSRKPMQYAEVALTIDNSEHKLQTDLAEIEIKRRAFRTGEGNEYYINRQRCLLKNIRELFFDTGIGKSAYSILEQGKIDQILSSKPEDRRYIFEEAAGISRFKVECNEAQRKIDRTNENIVQVENILAGERRTYNTLKNQAEKAISYNNLVKEQLELDVKLQALKIQTFSNLKQVRSEQRASHERQLAGLTGNMDSYSAGIEEAQEGVRTLNARSYEIQNAINKAEAAITTRSERVRILEAQYHDYLTSQSEYKDKLESYASMIERDRKELEESEDSMQRKQDSLDEVERQLKRANAMIAEDKERIEALNAQIAKDEEAILHSEERIQALGEELKTVIENLALELDEKMGSEYSTARRQGCEDAFLEKLESIRRRIGDKAGFYRGLPAETDIRELVASDFTQIVQDLDALRTLFSSYKATVPDFIDNLLAPQGLLTQKRTITEEEEALRAEIARCRSRIA</sequence>
<dbReference type="AlphaFoldDB" id="A0A9D9E975"/>
<organism evidence="6 7">
    <name type="scientific">Candidatus Aphodenecus pullistercoris</name>
    <dbReference type="NCBI Taxonomy" id="2840669"/>
    <lineage>
        <taxon>Bacteria</taxon>
        <taxon>Pseudomonadati</taxon>
        <taxon>Spirochaetota</taxon>
        <taxon>Spirochaetia</taxon>
        <taxon>Spirochaetales</taxon>
        <taxon>Candidatus Aphodenecus</taxon>
    </lineage>
</organism>
<name>A0A9D9E975_9SPIR</name>
<keyword evidence="3" id="KW-0238">DNA-binding</keyword>
<gene>
    <name evidence="6" type="ORF">IAC42_07825</name>
</gene>
<dbReference type="Pfam" id="PF02463">
    <property type="entry name" value="SMC_N"/>
    <property type="match status" value="1"/>
</dbReference>
<evidence type="ECO:0000256" key="4">
    <source>
        <dbReference type="SAM" id="Coils"/>
    </source>
</evidence>
<dbReference type="EMBL" id="JADIMU010000053">
    <property type="protein sequence ID" value="MBO8443646.1"/>
    <property type="molecule type" value="Genomic_DNA"/>
</dbReference>
<dbReference type="Proteomes" id="UP000823633">
    <property type="component" value="Unassembled WGS sequence"/>
</dbReference>
<feature type="coiled-coil region" evidence="4">
    <location>
        <begin position="341"/>
        <end position="413"/>
    </location>
</feature>
<dbReference type="InterPro" id="IPR050308">
    <property type="entry name" value="MukB/SMC"/>
</dbReference>
<feature type="domain" description="RecF/RecN/SMC N-terminal" evidence="5">
    <location>
        <begin position="20"/>
        <end position="155"/>
    </location>
</feature>
<evidence type="ECO:0000256" key="2">
    <source>
        <dbReference type="ARBA" id="ARBA00023067"/>
    </source>
</evidence>
<dbReference type="SUPFAM" id="SSF52540">
    <property type="entry name" value="P-loop containing nucleoside triphosphate hydrolases"/>
    <property type="match status" value="1"/>
</dbReference>
<protein>
    <submittedName>
        <fullName evidence="6">AAA family ATPase</fullName>
    </submittedName>
</protein>
<feature type="non-terminal residue" evidence="6">
    <location>
        <position position="547"/>
    </location>
</feature>
<keyword evidence="1" id="KW-0963">Cytoplasm</keyword>
<dbReference type="PANTHER" id="PTHR42963">
    <property type="entry name" value="CHROMOSOME PARTITION PROTEIN MUKB"/>
    <property type="match status" value="1"/>
</dbReference>
<feature type="coiled-coil region" evidence="4">
    <location>
        <begin position="186"/>
        <end position="213"/>
    </location>
</feature>
<dbReference type="Gene3D" id="3.40.50.300">
    <property type="entry name" value="P-loop containing nucleotide triphosphate hydrolases"/>
    <property type="match status" value="1"/>
</dbReference>
<dbReference type="GO" id="GO:0030261">
    <property type="term" value="P:chromosome condensation"/>
    <property type="evidence" value="ECO:0007669"/>
    <property type="project" value="UniProtKB-KW"/>
</dbReference>
<evidence type="ECO:0000259" key="5">
    <source>
        <dbReference type="Pfam" id="PF02463"/>
    </source>
</evidence>
<dbReference type="PANTHER" id="PTHR42963:SF1">
    <property type="entry name" value="DUF4476 DOMAIN-CONTAINING PROTEIN"/>
    <property type="match status" value="1"/>
</dbReference>
<dbReference type="InterPro" id="IPR003395">
    <property type="entry name" value="RecF/RecN/SMC_N"/>
</dbReference>
<evidence type="ECO:0000313" key="7">
    <source>
        <dbReference type="Proteomes" id="UP000823633"/>
    </source>
</evidence>
<dbReference type="GO" id="GO:0005737">
    <property type="term" value="C:cytoplasm"/>
    <property type="evidence" value="ECO:0007669"/>
    <property type="project" value="TreeGrafter"/>
</dbReference>
<comment type="caution">
    <text evidence="6">The sequence shown here is derived from an EMBL/GenBank/DDBJ whole genome shotgun (WGS) entry which is preliminary data.</text>
</comment>
<evidence type="ECO:0000256" key="3">
    <source>
        <dbReference type="ARBA" id="ARBA00023125"/>
    </source>
</evidence>
<reference evidence="6" key="2">
    <citation type="journal article" date="2021" name="PeerJ">
        <title>Extensive microbial diversity within the chicken gut microbiome revealed by metagenomics and culture.</title>
        <authorList>
            <person name="Gilroy R."/>
            <person name="Ravi A."/>
            <person name="Getino M."/>
            <person name="Pursley I."/>
            <person name="Horton D.L."/>
            <person name="Alikhan N.F."/>
            <person name="Baker D."/>
            <person name="Gharbi K."/>
            <person name="Hall N."/>
            <person name="Watson M."/>
            <person name="Adriaenssens E.M."/>
            <person name="Foster-Nyarko E."/>
            <person name="Jarju S."/>
            <person name="Secka A."/>
            <person name="Antonio M."/>
            <person name="Oren A."/>
            <person name="Chaudhuri R.R."/>
            <person name="La Ragione R."/>
            <person name="Hildebrand F."/>
            <person name="Pallen M.J."/>
        </authorList>
    </citation>
    <scope>NUCLEOTIDE SEQUENCE</scope>
    <source>
        <strain evidence="6">11167</strain>
    </source>
</reference>
<evidence type="ECO:0000313" key="6">
    <source>
        <dbReference type="EMBL" id="MBO8443646.1"/>
    </source>
</evidence>
<evidence type="ECO:0000256" key="1">
    <source>
        <dbReference type="ARBA" id="ARBA00022490"/>
    </source>
</evidence>
<proteinExistence type="predicted"/>
<dbReference type="GO" id="GO:0003677">
    <property type="term" value="F:DNA binding"/>
    <property type="evidence" value="ECO:0007669"/>
    <property type="project" value="UniProtKB-KW"/>
</dbReference>
<keyword evidence="2" id="KW-0226">DNA condensation</keyword>